<dbReference type="GO" id="GO:0005506">
    <property type="term" value="F:iron ion binding"/>
    <property type="evidence" value="ECO:0007669"/>
    <property type="project" value="InterPro"/>
</dbReference>
<organism evidence="9 10">
    <name type="scientific">Drosophila lebanonensis</name>
    <name type="common">Fruit fly</name>
    <name type="synonym">Scaptodrosophila lebanonensis</name>
    <dbReference type="NCBI Taxonomy" id="7225"/>
    <lineage>
        <taxon>Eukaryota</taxon>
        <taxon>Metazoa</taxon>
        <taxon>Ecdysozoa</taxon>
        <taxon>Arthropoda</taxon>
        <taxon>Hexapoda</taxon>
        <taxon>Insecta</taxon>
        <taxon>Pterygota</taxon>
        <taxon>Neoptera</taxon>
        <taxon>Endopterygota</taxon>
        <taxon>Diptera</taxon>
        <taxon>Brachycera</taxon>
        <taxon>Muscomorpha</taxon>
        <taxon>Ephydroidea</taxon>
        <taxon>Drosophilidae</taxon>
        <taxon>Scaptodrosophila</taxon>
    </lineage>
</organism>
<accession>A0A6J2UDN7</accession>
<dbReference type="AlphaFoldDB" id="A0A6J2UDN7"/>
<dbReference type="Proteomes" id="UP000504634">
    <property type="component" value="Unplaced"/>
</dbReference>
<evidence type="ECO:0000256" key="1">
    <source>
        <dbReference type="ARBA" id="ARBA00001971"/>
    </source>
</evidence>
<keyword evidence="4 8" id="KW-0479">Metal-binding</keyword>
<dbReference type="PANTHER" id="PTHR24291:SF50">
    <property type="entry name" value="BIFUNCTIONAL ALBAFLAVENONE MONOOXYGENASE_TERPENE SYNTHASE"/>
    <property type="match status" value="1"/>
</dbReference>
<evidence type="ECO:0000256" key="7">
    <source>
        <dbReference type="ARBA" id="ARBA00023033"/>
    </source>
</evidence>
<name>A0A6J2UDN7_DROLE</name>
<evidence type="ECO:0000256" key="4">
    <source>
        <dbReference type="ARBA" id="ARBA00022723"/>
    </source>
</evidence>
<keyword evidence="6 8" id="KW-0408">Iron</keyword>
<dbReference type="Gene3D" id="1.10.630.10">
    <property type="entry name" value="Cytochrome P450"/>
    <property type="match status" value="1"/>
</dbReference>
<sequence>MLTWLGPVPYLVVTDPQTTQDILTSPHCVNKATIYNVFEDNAGIGLINLKDKQWSTHRKLLNPIVGFEMLQGFQSVFNRETDGLLEKLDKLVNDGEKDLSLLVQMFTLDMGIENIMCVGTNEKKDYDSKIMVQHLIRISQTSTDMALCPWLRNRTIRQILGKEKRYADAKSGLREFLKKMIKQKLDKDNAANQPSAVTESNKYINLSTDLLKRGIFSSKNVEDEAFIILFAIFDTSANSLIYTLMLLAMFPVCQEKVFQELKSLFPENGVFEVTFASTHEMVYLDMVMNECFRLFSPAPIVFREASQDIRLSNGVIIPKGLQIAIDIFHMQRSKTIWGPDAETFNPDHFLPANMQDIHPYAFIPFTKGIRYCLGTKYAMTSLKVTLAKILRKYKFSTSMKFEDLHYTEQITLGLKTTPLFELQRRY</sequence>
<keyword evidence="5" id="KW-0560">Oxidoreductase</keyword>
<dbReference type="GeneID" id="115632496"/>
<dbReference type="GO" id="GO:0004497">
    <property type="term" value="F:monooxygenase activity"/>
    <property type="evidence" value="ECO:0007669"/>
    <property type="project" value="UniProtKB-KW"/>
</dbReference>
<dbReference type="InterPro" id="IPR001128">
    <property type="entry name" value="Cyt_P450"/>
</dbReference>
<proteinExistence type="inferred from homology"/>
<dbReference type="PRINTS" id="PR00463">
    <property type="entry name" value="EP450I"/>
</dbReference>
<evidence type="ECO:0000313" key="10">
    <source>
        <dbReference type="RefSeq" id="XP_030385533.1"/>
    </source>
</evidence>
<dbReference type="RefSeq" id="XP_030385533.1">
    <property type="nucleotide sequence ID" value="XM_030529673.1"/>
</dbReference>
<evidence type="ECO:0000256" key="3">
    <source>
        <dbReference type="ARBA" id="ARBA00022617"/>
    </source>
</evidence>
<dbReference type="PRINTS" id="PR00385">
    <property type="entry name" value="P450"/>
</dbReference>
<dbReference type="InterPro" id="IPR036396">
    <property type="entry name" value="Cyt_P450_sf"/>
</dbReference>
<evidence type="ECO:0000313" key="9">
    <source>
        <dbReference type="Proteomes" id="UP000504634"/>
    </source>
</evidence>
<gene>
    <name evidence="10" type="primary">LOC115632496</name>
</gene>
<comment type="similarity">
    <text evidence="2">Belongs to the cytochrome P450 family.</text>
</comment>
<dbReference type="InterPro" id="IPR050196">
    <property type="entry name" value="Cytochrome_P450_Monoox"/>
</dbReference>
<comment type="cofactor">
    <cofactor evidence="1 8">
        <name>heme</name>
        <dbReference type="ChEBI" id="CHEBI:30413"/>
    </cofactor>
</comment>
<dbReference type="GO" id="GO:0016705">
    <property type="term" value="F:oxidoreductase activity, acting on paired donors, with incorporation or reduction of molecular oxygen"/>
    <property type="evidence" value="ECO:0007669"/>
    <property type="project" value="InterPro"/>
</dbReference>
<dbReference type="GO" id="GO:0020037">
    <property type="term" value="F:heme binding"/>
    <property type="evidence" value="ECO:0007669"/>
    <property type="project" value="InterPro"/>
</dbReference>
<dbReference type="InterPro" id="IPR002401">
    <property type="entry name" value="Cyt_P450_E_grp-I"/>
</dbReference>
<keyword evidence="7" id="KW-0503">Monooxygenase</keyword>
<evidence type="ECO:0000256" key="2">
    <source>
        <dbReference type="ARBA" id="ARBA00010617"/>
    </source>
</evidence>
<dbReference type="Pfam" id="PF00067">
    <property type="entry name" value="p450"/>
    <property type="match status" value="1"/>
</dbReference>
<protein>
    <submittedName>
        <fullName evidence="10">Probable cytochrome P450 313a4</fullName>
    </submittedName>
</protein>
<reference evidence="10" key="1">
    <citation type="submission" date="2025-08" db="UniProtKB">
        <authorList>
            <consortium name="RefSeq"/>
        </authorList>
    </citation>
    <scope>IDENTIFICATION</scope>
    <source>
        <strain evidence="10">11010-0011.00</strain>
        <tissue evidence="10">Whole body</tissue>
    </source>
</reference>
<keyword evidence="9" id="KW-1185">Reference proteome</keyword>
<dbReference type="SUPFAM" id="SSF48264">
    <property type="entry name" value="Cytochrome P450"/>
    <property type="match status" value="1"/>
</dbReference>
<evidence type="ECO:0000256" key="8">
    <source>
        <dbReference type="PIRSR" id="PIRSR602401-1"/>
    </source>
</evidence>
<evidence type="ECO:0000256" key="5">
    <source>
        <dbReference type="ARBA" id="ARBA00023002"/>
    </source>
</evidence>
<dbReference type="OrthoDB" id="1470350at2759"/>
<dbReference type="PANTHER" id="PTHR24291">
    <property type="entry name" value="CYTOCHROME P450 FAMILY 4"/>
    <property type="match status" value="1"/>
</dbReference>
<evidence type="ECO:0000256" key="6">
    <source>
        <dbReference type="ARBA" id="ARBA00023004"/>
    </source>
</evidence>
<keyword evidence="3 8" id="KW-0349">Heme</keyword>
<feature type="binding site" description="axial binding residue" evidence="8">
    <location>
        <position position="372"/>
    </location>
    <ligand>
        <name>heme</name>
        <dbReference type="ChEBI" id="CHEBI:30413"/>
    </ligand>
    <ligandPart>
        <name>Fe</name>
        <dbReference type="ChEBI" id="CHEBI:18248"/>
    </ligandPart>
</feature>